<proteinExistence type="predicted"/>
<dbReference type="Proteomes" id="UP000004903">
    <property type="component" value="Unassembled WGS sequence"/>
</dbReference>
<evidence type="ECO:0000313" key="2">
    <source>
        <dbReference type="EMBL" id="EHC86870.1"/>
    </source>
</evidence>
<dbReference type="EMBL" id="AFCT01001191">
    <property type="protein sequence ID" value="EHC86870.1"/>
    <property type="molecule type" value="Genomic_DNA"/>
</dbReference>
<organism evidence="2 3">
    <name type="scientific">Salmonella enterica subsp. enterica serovar Rubislaw str. A4-653</name>
    <dbReference type="NCBI Taxonomy" id="913081"/>
    <lineage>
        <taxon>Bacteria</taxon>
        <taxon>Pseudomonadati</taxon>
        <taxon>Pseudomonadota</taxon>
        <taxon>Gammaproteobacteria</taxon>
        <taxon>Enterobacterales</taxon>
        <taxon>Enterobacteriaceae</taxon>
        <taxon>Salmonella</taxon>
    </lineage>
</organism>
<evidence type="ECO:0000313" key="3">
    <source>
        <dbReference type="Proteomes" id="UP000004903"/>
    </source>
</evidence>
<evidence type="ECO:0000256" key="1">
    <source>
        <dbReference type="SAM" id="MobiDB-lite"/>
    </source>
</evidence>
<sequence length="293" mass="32908">MPRPISRGSGSSWPPDVTDRPARSDGATLPVQHTERITMKNDTLNALIVRHGENLLHRSGWPETVGVTQVAPDEVPGWLSVCGVLSADELLTLTTRLCQTEMGGRAHLLTASAQRLAGTPARLHLYPAQSYPRPEALPDCTCISLPYAREWLTKNECDDLLAFLKDFTDRVCEIVRQDAHRLAAAMVPSARPRLMEKRFGDWRLVADEYDHENWLDSEDGALLDQVLDGVLVRDARFCPVLLTLVNESREEIEAAGVMTDLLRFPGEPVRRWFDRRVLRDVLNEVRNTDPIGD</sequence>
<accession>G5QKV0</accession>
<protein>
    <submittedName>
        <fullName evidence="2">Putative inner membrane protein</fullName>
    </submittedName>
</protein>
<dbReference type="AlphaFoldDB" id="G5QKV0"/>
<dbReference type="PATRIC" id="fig|913081.3.peg.2603"/>
<comment type="caution">
    <text evidence="2">The sequence shown here is derived from an EMBL/GenBank/DDBJ whole genome shotgun (WGS) entry which is preliminary data.</text>
</comment>
<reference evidence="2 3" key="1">
    <citation type="journal article" date="2011" name="BMC Genomics">
        <title>Genome sequencing reveals diversification of virulence factor content and possible host adaptation in distinct subpopulations of Salmonella enterica.</title>
        <authorList>
            <person name="den Bakker H.C."/>
            <person name="Moreno Switt A.I."/>
            <person name="Govoni G."/>
            <person name="Cummings C.A."/>
            <person name="Ranieri M.L."/>
            <person name="Degoricija L."/>
            <person name="Hoelzer K."/>
            <person name="Rodriguez-Rivera L.D."/>
            <person name="Brown S."/>
            <person name="Bolchacova E."/>
            <person name="Furtado M.R."/>
            <person name="Wiedmann M."/>
        </authorList>
    </citation>
    <scope>NUCLEOTIDE SEQUENCE [LARGE SCALE GENOMIC DNA]</scope>
    <source>
        <strain evidence="2 3">A4-653</strain>
    </source>
</reference>
<gene>
    <name evidence="2" type="ORF">LTSERUB_3324</name>
</gene>
<name>G5QKV0_SALRU</name>
<feature type="region of interest" description="Disordered" evidence="1">
    <location>
        <begin position="1"/>
        <end position="31"/>
    </location>
</feature>